<keyword evidence="10 11" id="KW-0998">Cell outer membrane</keyword>
<organism evidence="15 16">
    <name type="scientific">Hyphomonas oceanitis SCH89</name>
    <dbReference type="NCBI Taxonomy" id="1280953"/>
    <lineage>
        <taxon>Bacteria</taxon>
        <taxon>Pseudomonadati</taxon>
        <taxon>Pseudomonadota</taxon>
        <taxon>Alphaproteobacteria</taxon>
        <taxon>Hyphomonadales</taxon>
        <taxon>Hyphomonadaceae</taxon>
        <taxon>Hyphomonas</taxon>
    </lineage>
</organism>
<evidence type="ECO:0000256" key="12">
    <source>
        <dbReference type="RuleBase" id="RU003357"/>
    </source>
</evidence>
<dbReference type="InterPro" id="IPR039426">
    <property type="entry name" value="TonB-dep_rcpt-like"/>
</dbReference>
<dbReference type="PROSITE" id="PS52016">
    <property type="entry name" value="TONB_DEPENDENT_REC_3"/>
    <property type="match status" value="1"/>
</dbReference>
<dbReference type="Proteomes" id="UP000024942">
    <property type="component" value="Unassembled WGS sequence"/>
</dbReference>
<dbReference type="Pfam" id="PF07715">
    <property type="entry name" value="Plug"/>
    <property type="match status" value="1"/>
</dbReference>
<dbReference type="Gene3D" id="2.40.170.20">
    <property type="entry name" value="TonB-dependent receptor, beta-barrel domain"/>
    <property type="match status" value="1"/>
</dbReference>
<dbReference type="PANTHER" id="PTHR32552:SF81">
    <property type="entry name" value="TONB-DEPENDENT OUTER MEMBRANE RECEPTOR"/>
    <property type="match status" value="1"/>
</dbReference>
<evidence type="ECO:0000259" key="14">
    <source>
        <dbReference type="Pfam" id="PF07715"/>
    </source>
</evidence>
<dbReference type="InterPro" id="IPR012910">
    <property type="entry name" value="Plug_dom"/>
</dbReference>
<dbReference type="GO" id="GO:0009279">
    <property type="term" value="C:cell outer membrane"/>
    <property type="evidence" value="ECO:0007669"/>
    <property type="project" value="UniProtKB-SubCell"/>
</dbReference>
<keyword evidence="8 12" id="KW-0798">TonB box</keyword>
<dbReference type="SUPFAM" id="SSF56935">
    <property type="entry name" value="Porins"/>
    <property type="match status" value="1"/>
</dbReference>
<keyword evidence="15" id="KW-0675">Receptor</keyword>
<evidence type="ECO:0000256" key="4">
    <source>
        <dbReference type="ARBA" id="ARBA00022496"/>
    </source>
</evidence>
<dbReference type="STRING" id="1280953.HOC_13888"/>
<dbReference type="eggNOG" id="COG1629">
    <property type="taxonomic scope" value="Bacteria"/>
</dbReference>
<comment type="caution">
    <text evidence="15">The sequence shown here is derived from an EMBL/GenBank/DDBJ whole genome shotgun (WGS) entry which is preliminary data.</text>
</comment>
<dbReference type="AlphaFoldDB" id="A0A059G4S6"/>
<evidence type="ECO:0000256" key="7">
    <source>
        <dbReference type="ARBA" id="ARBA00023065"/>
    </source>
</evidence>
<evidence type="ECO:0000256" key="5">
    <source>
        <dbReference type="ARBA" id="ARBA00022692"/>
    </source>
</evidence>
<evidence type="ECO:0000256" key="11">
    <source>
        <dbReference type="PROSITE-ProRule" id="PRU01360"/>
    </source>
</evidence>
<evidence type="ECO:0000256" key="3">
    <source>
        <dbReference type="ARBA" id="ARBA00022452"/>
    </source>
</evidence>
<evidence type="ECO:0000259" key="13">
    <source>
        <dbReference type="Pfam" id="PF00593"/>
    </source>
</evidence>
<keyword evidence="2 11" id="KW-0813">Transport</keyword>
<keyword evidence="5 11" id="KW-0812">Transmembrane</keyword>
<evidence type="ECO:0000313" key="15">
    <source>
        <dbReference type="EMBL" id="KDA01734.1"/>
    </source>
</evidence>
<evidence type="ECO:0000256" key="1">
    <source>
        <dbReference type="ARBA" id="ARBA00004571"/>
    </source>
</evidence>
<dbReference type="PANTHER" id="PTHR32552">
    <property type="entry name" value="FERRICHROME IRON RECEPTOR-RELATED"/>
    <property type="match status" value="1"/>
</dbReference>
<accession>A0A059G4S6</accession>
<name>A0A059G4S6_9PROT</name>
<keyword evidence="16" id="KW-1185">Reference proteome</keyword>
<comment type="similarity">
    <text evidence="11 12">Belongs to the TonB-dependent receptor family.</text>
</comment>
<keyword evidence="6" id="KW-0408">Iron</keyword>
<dbReference type="RefSeq" id="WP_035539565.1">
    <property type="nucleotide sequence ID" value="NZ_ARYL01000022.1"/>
</dbReference>
<feature type="domain" description="TonB-dependent receptor plug" evidence="14">
    <location>
        <begin position="71"/>
        <end position="180"/>
    </location>
</feature>
<dbReference type="PATRIC" id="fig|1280953.3.peg.2791"/>
<evidence type="ECO:0000256" key="6">
    <source>
        <dbReference type="ARBA" id="ARBA00023004"/>
    </source>
</evidence>
<sequence length="787" mass="83575">MTKRFNTNHSSVQSPSGAQACKFNILGVSAAALGAAIIGLPAVAQDAADAEATARRLGIVTVTARKVEENLQDVPVAVTAFTGAELVEKGVVQVNDLAAFTPGLTIREGSSNPTASIFSMRGQVQNDVLATLDPSVGTYVDGYYWARAYGLNIDLLDIEGVQVLKGPQGTLFGRNTTGGAILITTADPNFDGMSGTLEASLGNLSAQTYKGIFNAPIINDVLAVRGAIQMSSRDGYINDLVTGEDYNNRDISNARAKILYTPTDSIRLVLSGEWFDQNMNGPGSGTIYAAGLTGAFLAGINPLAAPGTTFPVVIPDYVNVVKGSDGDDVALDANPFLRASSQTYNGTLTWDVEGGQFKLIAGQRKVKSAGVLDLDGGSLGGTDVTSMHATGSGISLEQSSIEGQYAGSLLEDRLSYVVGATYFEETGFDKTNTRTLLFAVPGAGPFELNYRGDIDNTSVGVYAQGTYDVTDKLAVTAGVRYSEDEKGVTTNNSRSFVPSGVVFFCLGGQTPPNCQETYSDTFDDVSYTLGVDYKLTDNVLVYTKYSRGYRSGGQNLRLNGTGDLDFDPEIVKEIEAGFKGDLLDNRLRLNVAAFTNEIDDAQRSVIIAVGGANATVVQNAAKVKNTGVEVELTAILNDYFSVQAGASVIDSEYDEYLDAGVDVSDRHFIAIPESEFNLAAIYSAPIELGQLTGRLDYAWRDEYFNSEVSTGSDALQDAIASPASGALNARVGIDFGNGFELAVWGRNVLDNRDNRTSLYISNFGYVSGQSREPATYGITGTYRFGAK</sequence>
<evidence type="ECO:0000256" key="2">
    <source>
        <dbReference type="ARBA" id="ARBA00022448"/>
    </source>
</evidence>
<feature type="domain" description="TonB-dependent receptor-like beta-barrel" evidence="13">
    <location>
        <begin position="324"/>
        <end position="748"/>
    </location>
</feature>
<dbReference type="InterPro" id="IPR000531">
    <property type="entry name" value="Beta-barrel_TonB"/>
</dbReference>
<evidence type="ECO:0000256" key="9">
    <source>
        <dbReference type="ARBA" id="ARBA00023136"/>
    </source>
</evidence>
<evidence type="ECO:0000256" key="10">
    <source>
        <dbReference type="ARBA" id="ARBA00023237"/>
    </source>
</evidence>
<proteinExistence type="inferred from homology"/>
<reference evidence="15 16" key="1">
    <citation type="journal article" date="2014" name="Antonie Van Leeuwenhoek">
        <title>Hyphomonas beringensis sp. nov. and Hyphomonas chukchiensis sp. nov., isolated from surface seawater of the Bering Sea and Chukchi Sea.</title>
        <authorList>
            <person name="Li C."/>
            <person name="Lai Q."/>
            <person name="Li G."/>
            <person name="Dong C."/>
            <person name="Wang J."/>
            <person name="Liao Y."/>
            <person name="Shao Z."/>
        </authorList>
    </citation>
    <scope>NUCLEOTIDE SEQUENCE [LARGE SCALE GENOMIC DNA]</scope>
    <source>
        <strain evidence="15 16">SCH89</strain>
    </source>
</reference>
<keyword evidence="3 11" id="KW-1134">Transmembrane beta strand</keyword>
<dbReference type="Pfam" id="PF00593">
    <property type="entry name" value="TonB_dep_Rec_b-barrel"/>
    <property type="match status" value="1"/>
</dbReference>
<dbReference type="EMBL" id="ARYL01000022">
    <property type="protein sequence ID" value="KDA01734.1"/>
    <property type="molecule type" value="Genomic_DNA"/>
</dbReference>
<keyword evidence="4" id="KW-0410">Iron transport</keyword>
<dbReference type="PROSITE" id="PS51257">
    <property type="entry name" value="PROKAR_LIPOPROTEIN"/>
    <property type="match status" value="1"/>
</dbReference>
<keyword evidence="9 11" id="KW-0472">Membrane</keyword>
<evidence type="ECO:0000313" key="16">
    <source>
        <dbReference type="Proteomes" id="UP000024942"/>
    </source>
</evidence>
<comment type="subcellular location">
    <subcellularLocation>
        <location evidence="1 11">Cell outer membrane</location>
        <topology evidence="1 11">Multi-pass membrane protein</topology>
    </subcellularLocation>
</comment>
<dbReference type="InterPro" id="IPR036942">
    <property type="entry name" value="Beta-barrel_TonB_sf"/>
</dbReference>
<dbReference type="GO" id="GO:0006826">
    <property type="term" value="P:iron ion transport"/>
    <property type="evidence" value="ECO:0007669"/>
    <property type="project" value="UniProtKB-KW"/>
</dbReference>
<keyword evidence="7" id="KW-0406">Ion transport</keyword>
<protein>
    <submittedName>
        <fullName evidence="15">TonB-dependent receptor</fullName>
    </submittedName>
</protein>
<gene>
    <name evidence="15" type="ORF">HOC_13888</name>
</gene>
<dbReference type="OrthoDB" id="7313036at2"/>
<evidence type="ECO:0000256" key="8">
    <source>
        <dbReference type="ARBA" id="ARBA00023077"/>
    </source>
</evidence>